<keyword evidence="4" id="KW-1185">Reference proteome</keyword>
<keyword evidence="1" id="KW-0472">Membrane</keyword>
<feature type="transmembrane region" description="Helical" evidence="1">
    <location>
        <begin position="250"/>
        <end position="268"/>
    </location>
</feature>
<feature type="domain" description="DUF6533" evidence="2">
    <location>
        <begin position="33"/>
        <end position="74"/>
    </location>
</feature>
<feature type="transmembrane region" description="Helical" evidence="1">
    <location>
        <begin position="61"/>
        <end position="81"/>
    </location>
</feature>
<feature type="transmembrane region" description="Helical" evidence="1">
    <location>
        <begin position="178"/>
        <end position="198"/>
    </location>
</feature>
<accession>A0A067MQ83</accession>
<organism evidence="3 4">
    <name type="scientific">Botryobasidium botryosum (strain FD-172 SS1)</name>
    <dbReference type="NCBI Taxonomy" id="930990"/>
    <lineage>
        <taxon>Eukaryota</taxon>
        <taxon>Fungi</taxon>
        <taxon>Dikarya</taxon>
        <taxon>Basidiomycota</taxon>
        <taxon>Agaricomycotina</taxon>
        <taxon>Agaricomycetes</taxon>
        <taxon>Cantharellales</taxon>
        <taxon>Botryobasidiaceae</taxon>
        <taxon>Botryobasidium</taxon>
    </lineage>
</organism>
<dbReference type="Pfam" id="PF20151">
    <property type="entry name" value="DUF6533"/>
    <property type="match status" value="1"/>
</dbReference>
<feature type="transmembrane region" description="Helical" evidence="1">
    <location>
        <begin position="218"/>
        <end position="238"/>
    </location>
</feature>
<evidence type="ECO:0000259" key="2">
    <source>
        <dbReference type="Pfam" id="PF20151"/>
    </source>
</evidence>
<protein>
    <recommendedName>
        <fullName evidence="2">DUF6533 domain-containing protein</fullName>
    </recommendedName>
</protein>
<evidence type="ECO:0000256" key="1">
    <source>
        <dbReference type="SAM" id="Phobius"/>
    </source>
</evidence>
<keyword evidence="1" id="KW-0812">Transmembrane</keyword>
<dbReference type="InParanoid" id="A0A067MQ83"/>
<evidence type="ECO:0000313" key="4">
    <source>
        <dbReference type="Proteomes" id="UP000027195"/>
    </source>
</evidence>
<dbReference type="EMBL" id="KL198026">
    <property type="protein sequence ID" value="KDQ16830.1"/>
    <property type="molecule type" value="Genomic_DNA"/>
</dbReference>
<proteinExistence type="predicted"/>
<evidence type="ECO:0000313" key="3">
    <source>
        <dbReference type="EMBL" id="KDQ16830.1"/>
    </source>
</evidence>
<dbReference type="AlphaFoldDB" id="A0A067MQ83"/>
<keyword evidence="1" id="KW-1133">Transmembrane helix</keyword>
<dbReference type="HOGENOM" id="CLU_035509_11_3_1"/>
<feature type="transmembrane region" description="Helical" evidence="1">
    <location>
        <begin position="131"/>
        <end position="158"/>
    </location>
</feature>
<dbReference type="InterPro" id="IPR045340">
    <property type="entry name" value="DUF6533"/>
</dbReference>
<dbReference type="Proteomes" id="UP000027195">
    <property type="component" value="Unassembled WGS sequence"/>
</dbReference>
<reference evidence="4" key="1">
    <citation type="journal article" date="2014" name="Proc. Natl. Acad. Sci. U.S.A.">
        <title>Extensive sampling of basidiomycete genomes demonstrates inadequacy of the white-rot/brown-rot paradigm for wood decay fungi.</title>
        <authorList>
            <person name="Riley R."/>
            <person name="Salamov A.A."/>
            <person name="Brown D.W."/>
            <person name="Nagy L.G."/>
            <person name="Floudas D."/>
            <person name="Held B.W."/>
            <person name="Levasseur A."/>
            <person name="Lombard V."/>
            <person name="Morin E."/>
            <person name="Otillar R."/>
            <person name="Lindquist E.A."/>
            <person name="Sun H."/>
            <person name="LaButti K.M."/>
            <person name="Schmutz J."/>
            <person name="Jabbour D."/>
            <person name="Luo H."/>
            <person name="Baker S.E."/>
            <person name="Pisabarro A.G."/>
            <person name="Walton J.D."/>
            <person name="Blanchette R.A."/>
            <person name="Henrissat B."/>
            <person name="Martin F."/>
            <person name="Cullen D."/>
            <person name="Hibbett D.S."/>
            <person name="Grigoriev I.V."/>
        </authorList>
    </citation>
    <scope>NUCLEOTIDE SEQUENCE [LARGE SCALE GENOMIC DNA]</scope>
    <source>
        <strain evidence="4">FD-172 SS1</strain>
    </source>
</reference>
<dbReference type="OrthoDB" id="3251775at2759"/>
<name>A0A067MQ83_BOTB1</name>
<feature type="transmembrane region" description="Helical" evidence="1">
    <location>
        <begin position="101"/>
        <end position="119"/>
    </location>
</feature>
<sequence length="314" mass="35412">MRRQWLSTMVSVHYHIAPELAPLNSRLGETPPVAALVVLTYDHALTLNEEIRLIWGASWNLAKVLFLFIRYVTPAAMVILLATETQTTISFEITCRLDPMFFLATYGLTEGATSLLVLLRVHAIWGREQKVLITMGSALAMIMTFFTITYVEVGMTIIDVPGEDPIYCYGVNDFVTKFVFTSFVLTLAFDVIALVLMLLRAVMHHRARQIREPLLQRFYAYGVGYSAGLILLRVFLFIGDARLDLVVFKIAMHFVRCLSVTLTTRMYLSIRSMRTYQDWAAATDVKPRGGAEVTGDSTEMSVISISRRHCVPPV</sequence>
<gene>
    <name evidence="3" type="ORF">BOTBODRAFT_241726</name>
</gene>
<dbReference type="STRING" id="930990.A0A067MQ83"/>